<evidence type="ECO:0000259" key="6">
    <source>
        <dbReference type="PROSITE" id="PS50215"/>
    </source>
</evidence>
<keyword evidence="2" id="KW-0862">Zinc</keyword>
<keyword evidence="2" id="KW-0479">Metal-binding</keyword>
<feature type="binding site" evidence="2">
    <location>
        <position position="406"/>
    </location>
    <ligand>
        <name>Zn(2+)</name>
        <dbReference type="ChEBI" id="CHEBI:29105"/>
        <note>catalytic</note>
    </ligand>
</feature>
<evidence type="ECO:0000256" key="5">
    <source>
        <dbReference type="SAM" id="SignalP"/>
    </source>
</evidence>
<proteinExistence type="predicted"/>
<accession>C1EC17</accession>
<keyword evidence="4" id="KW-1133">Transmembrane helix</keyword>
<feature type="region of interest" description="Disordered" evidence="3">
    <location>
        <begin position="593"/>
        <end position="625"/>
    </location>
</feature>
<dbReference type="SUPFAM" id="SSF55486">
    <property type="entry name" value="Metalloproteases ('zincins'), catalytic domain"/>
    <property type="match status" value="1"/>
</dbReference>
<protein>
    <recommendedName>
        <fullName evidence="6">Peptidase M12B domain-containing protein</fullName>
    </recommendedName>
</protein>
<dbReference type="AlphaFoldDB" id="C1EC17"/>
<dbReference type="OMA" id="PPLPKWM"/>
<dbReference type="Pfam" id="PF13583">
    <property type="entry name" value="Reprolysin_4"/>
    <property type="match status" value="1"/>
</dbReference>
<feature type="compositionally biased region" description="Basic residues" evidence="3">
    <location>
        <begin position="652"/>
        <end position="670"/>
    </location>
</feature>
<dbReference type="eggNOG" id="KOG3607">
    <property type="taxonomic scope" value="Eukaryota"/>
</dbReference>
<dbReference type="KEGG" id="mis:MICPUN_61261"/>
<dbReference type="PROSITE" id="PS50215">
    <property type="entry name" value="ADAM_MEPRO"/>
    <property type="match status" value="1"/>
</dbReference>
<feature type="region of interest" description="Disordered" evidence="3">
    <location>
        <begin position="649"/>
        <end position="670"/>
    </location>
</feature>
<dbReference type="EMBL" id="CP001329">
    <property type="protein sequence ID" value="ACO65819.1"/>
    <property type="molecule type" value="Genomic_DNA"/>
</dbReference>
<dbReference type="GO" id="GO:0006508">
    <property type="term" value="P:proteolysis"/>
    <property type="evidence" value="ECO:0007669"/>
    <property type="project" value="InterPro"/>
</dbReference>
<dbReference type="Proteomes" id="UP000002009">
    <property type="component" value="Chromosome 9"/>
</dbReference>
<dbReference type="InterPro" id="IPR001590">
    <property type="entry name" value="Peptidase_M12B"/>
</dbReference>
<dbReference type="InterPro" id="IPR024079">
    <property type="entry name" value="MetalloPept_cat_dom_sf"/>
</dbReference>
<dbReference type="OrthoDB" id="5951731at2759"/>
<dbReference type="GO" id="GO:0046872">
    <property type="term" value="F:metal ion binding"/>
    <property type="evidence" value="ECO:0007669"/>
    <property type="project" value="UniProtKB-KW"/>
</dbReference>
<feature type="chain" id="PRO_5002906814" description="Peptidase M12B domain-containing protein" evidence="5">
    <location>
        <begin position="25"/>
        <end position="670"/>
    </location>
</feature>
<dbReference type="Pfam" id="PF01562">
    <property type="entry name" value="Pep_M12B_propep"/>
    <property type="match status" value="1"/>
</dbReference>
<feature type="transmembrane region" description="Helical" evidence="4">
    <location>
        <begin position="533"/>
        <end position="555"/>
    </location>
</feature>
<feature type="region of interest" description="Disordered" evidence="3">
    <location>
        <begin position="36"/>
        <end position="61"/>
    </location>
</feature>
<name>C1EC17_MICCC</name>
<gene>
    <name evidence="7" type="ORF">MICPUN_61261</name>
</gene>
<dbReference type="STRING" id="296587.C1EC17"/>
<evidence type="ECO:0000256" key="2">
    <source>
        <dbReference type="PROSITE-ProRule" id="PRU00276"/>
    </source>
</evidence>
<dbReference type="RefSeq" id="XP_002504561.1">
    <property type="nucleotide sequence ID" value="XM_002504515.1"/>
</dbReference>
<feature type="signal peptide" evidence="5">
    <location>
        <begin position="1"/>
        <end position="24"/>
    </location>
</feature>
<comment type="caution">
    <text evidence="2">Lacks conserved residue(s) required for the propagation of feature annotation.</text>
</comment>
<reference evidence="7 8" key="1">
    <citation type="journal article" date="2009" name="Science">
        <title>Green evolution and dynamic adaptations revealed by genomes of the marine picoeukaryotes Micromonas.</title>
        <authorList>
            <person name="Worden A.Z."/>
            <person name="Lee J.H."/>
            <person name="Mock T."/>
            <person name="Rouze P."/>
            <person name="Simmons M.P."/>
            <person name="Aerts A.L."/>
            <person name="Allen A.E."/>
            <person name="Cuvelier M.L."/>
            <person name="Derelle E."/>
            <person name="Everett M.V."/>
            <person name="Foulon E."/>
            <person name="Grimwood J."/>
            <person name="Gundlach H."/>
            <person name="Henrissat B."/>
            <person name="Napoli C."/>
            <person name="McDonald S.M."/>
            <person name="Parker M.S."/>
            <person name="Rombauts S."/>
            <person name="Salamov A."/>
            <person name="Von Dassow P."/>
            <person name="Badger J.H."/>
            <person name="Coutinho P.M."/>
            <person name="Demir E."/>
            <person name="Dubchak I."/>
            <person name="Gentemann C."/>
            <person name="Eikrem W."/>
            <person name="Gready J.E."/>
            <person name="John U."/>
            <person name="Lanier W."/>
            <person name="Lindquist E.A."/>
            <person name="Lucas S."/>
            <person name="Mayer K.F."/>
            <person name="Moreau H."/>
            <person name="Not F."/>
            <person name="Otillar R."/>
            <person name="Panaud O."/>
            <person name="Pangilinan J."/>
            <person name="Paulsen I."/>
            <person name="Piegu B."/>
            <person name="Poliakov A."/>
            <person name="Robbens S."/>
            <person name="Schmutz J."/>
            <person name="Toulza E."/>
            <person name="Wyss T."/>
            <person name="Zelensky A."/>
            <person name="Zhou K."/>
            <person name="Armbrust E.V."/>
            <person name="Bhattacharya D."/>
            <person name="Goodenough U.W."/>
            <person name="Van de Peer Y."/>
            <person name="Grigoriev I.V."/>
        </authorList>
    </citation>
    <scope>NUCLEOTIDE SEQUENCE [LARGE SCALE GENOMIC DNA]</scope>
    <source>
        <strain evidence="8">RCC299 / NOUM17</strain>
    </source>
</reference>
<organism evidence="7 8">
    <name type="scientific">Micromonas commoda (strain RCC299 / NOUM17 / CCMP2709)</name>
    <name type="common">Picoplanktonic green alga</name>
    <dbReference type="NCBI Taxonomy" id="296587"/>
    <lineage>
        <taxon>Eukaryota</taxon>
        <taxon>Viridiplantae</taxon>
        <taxon>Chlorophyta</taxon>
        <taxon>Mamiellophyceae</taxon>
        <taxon>Mamiellales</taxon>
        <taxon>Mamiellaceae</taxon>
        <taxon>Micromonas</taxon>
    </lineage>
</organism>
<evidence type="ECO:0000313" key="8">
    <source>
        <dbReference type="Proteomes" id="UP000002009"/>
    </source>
</evidence>
<sequence length="670" mass="74054">MPAMSTPRVALAFLLACILTVCQGIDVAPSSPRAQRLREVRRRGREVTAESRNLVSERDSGKHPKTLRFTLHAFEEQFDIHLERNDALFHQDYRETVYQADGSLADAPVSSVNCHYHGRVKDADGWSAVAMTLCEGMRGHIMVDGHRITLDPAGSNHDGDHVATARIHGDDEEPEVDVDHIISARGDNGNRFSFVDNLAHIAGQNPAFASIARRRLNAAYAVGTNAKMEMVVVNDLNRVNMYKAGARSTNDGSMRATGKTKEELFAMNATTPSNDALSALQADNVMMFNVVNLIFLELSSPRLEIILRQQISFTTTEPDEIRNACIDGCLGEVNKWWMSYARENSIPHDAMHFLQGNIVSKYAGVAYMRSVCSPRYSASVTVSAGKNGDGLFFLGVTWNDITTIAHEVGHQVGFPHDHDEGGNIAGLSCIQDQKLPGLPIMHYGSNWGNSDCFYDYNKTGDKNVTDCWSPCSRAWYDYYMSRHSFWCLNYDNVCLNISGTMDCFAGGPPAPPSPPPSPPPPPPEVWIEQPENIAIVSVSTIAFAALLAGAGYIMYRRRKQGKKMIPPLPKWMKLPPLPKWMKDWKWRRGAKVGVAQANATSPKRSTDPSTKRQTKSSGSKRPWKLKFKLPSMGPCLASCKSAAVVVKNAGVQKKKAKVKKNKVVPKRPPV</sequence>
<keyword evidence="4" id="KW-0812">Transmembrane</keyword>
<keyword evidence="5" id="KW-0732">Signal</keyword>
<evidence type="ECO:0000313" key="7">
    <source>
        <dbReference type="EMBL" id="ACO65819.1"/>
    </source>
</evidence>
<dbReference type="PANTHER" id="PTHR11905:SF159">
    <property type="entry name" value="ADAM METALLOPROTEASE"/>
    <property type="match status" value="1"/>
</dbReference>
<dbReference type="GeneID" id="8246118"/>
<dbReference type="InParanoid" id="C1EC17"/>
<dbReference type="PANTHER" id="PTHR11905">
    <property type="entry name" value="ADAM A DISINTEGRIN AND METALLOPROTEASE DOMAIN"/>
    <property type="match status" value="1"/>
</dbReference>
<keyword evidence="8" id="KW-1185">Reference proteome</keyword>
<keyword evidence="4" id="KW-0472">Membrane</keyword>
<feature type="domain" description="Peptidase M12B" evidence="6">
    <location>
        <begin position="287"/>
        <end position="492"/>
    </location>
</feature>
<evidence type="ECO:0000256" key="3">
    <source>
        <dbReference type="SAM" id="MobiDB-lite"/>
    </source>
</evidence>
<feature type="binding site" evidence="2">
    <location>
        <position position="416"/>
    </location>
    <ligand>
        <name>Zn(2+)</name>
        <dbReference type="ChEBI" id="CHEBI:29105"/>
        <note>catalytic</note>
    </ligand>
</feature>
<evidence type="ECO:0000256" key="4">
    <source>
        <dbReference type="SAM" id="Phobius"/>
    </source>
</evidence>
<feature type="binding site" evidence="2">
    <location>
        <position position="410"/>
    </location>
    <ligand>
        <name>Zn(2+)</name>
        <dbReference type="ChEBI" id="CHEBI:29105"/>
        <note>catalytic</note>
    </ligand>
</feature>
<dbReference type="Gene3D" id="3.40.390.10">
    <property type="entry name" value="Collagenase (Catalytic Domain)"/>
    <property type="match status" value="1"/>
</dbReference>
<keyword evidence="1" id="KW-1015">Disulfide bond</keyword>
<dbReference type="GO" id="GO:0004222">
    <property type="term" value="F:metalloendopeptidase activity"/>
    <property type="evidence" value="ECO:0007669"/>
    <property type="project" value="InterPro"/>
</dbReference>
<feature type="active site" evidence="2">
    <location>
        <position position="407"/>
    </location>
</feature>
<dbReference type="InterPro" id="IPR002870">
    <property type="entry name" value="Peptidase_M12B_N"/>
</dbReference>
<feature type="compositionally biased region" description="Basic and acidic residues" evidence="3">
    <location>
        <begin position="45"/>
        <end position="61"/>
    </location>
</feature>
<evidence type="ECO:0000256" key="1">
    <source>
        <dbReference type="ARBA" id="ARBA00023157"/>
    </source>
</evidence>